<dbReference type="PRINTS" id="PR01490">
    <property type="entry name" value="RTXTOXIND"/>
</dbReference>
<keyword evidence="2" id="KW-0812">Transmembrane</keyword>
<feature type="coiled-coil region" evidence="1">
    <location>
        <begin position="181"/>
        <end position="215"/>
    </location>
</feature>
<dbReference type="PANTHER" id="PTHR30386">
    <property type="entry name" value="MEMBRANE FUSION SUBUNIT OF EMRAB-TOLC MULTIDRUG EFFLUX PUMP"/>
    <property type="match status" value="1"/>
</dbReference>
<dbReference type="InterPro" id="IPR058982">
    <property type="entry name" value="Beta-barrel_AprE"/>
</dbReference>
<dbReference type="AlphaFoldDB" id="A0A369IHR7"/>
<proteinExistence type="predicted"/>
<dbReference type="EMBL" id="QPIW01000001">
    <property type="protein sequence ID" value="RDB07725.1"/>
    <property type="molecule type" value="Genomic_DNA"/>
</dbReference>
<dbReference type="PANTHER" id="PTHR30386:SF28">
    <property type="entry name" value="EXPORTED PROTEIN"/>
    <property type="match status" value="1"/>
</dbReference>
<dbReference type="Pfam" id="PF26002">
    <property type="entry name" value="Beta-barrel_AprE"/>
    <property type="match status" value="1"/>
</dbReference>
<evidence type="ECO:0000256" key="1">
    <source>
        <dbReference type="SAM" id="Coils"/>
    </source>
</evidence>
<evidence type="ECO:0000313" key="4">
    <source>
        <dbReference type="EMBL" id="RDB07725.1"/>
    </source>
</evidence>
<evidence type="ECO:0000259" key="3">
    <source>
        <dbReference type="Pfam" id="PF26002"/>
    </source>
</evidence>
<feature type="coiled-coil region" evidence="1">
    <location>
        <begin position="261"/>
        <end position="288"/>
    </location>
</feature>
<comment type="caution">
    <text evidence="4">The sequence shown here is derived from an EMBL/GenBank/DDBJ whole genome shotgun (WGS) entry which is preliminary data.</text>
</comment>
<feature type="domain" description="AprE-like beta-barrel" evidence="3">
    <location>
        <begin position="341"/>
        <end position="423"/>
    </location>
</feature>
<keyword evidence="2" id="KW-0472">Membrane</keyword>
<gene>
    <name evidence="4" type="ORF">DVG78_01325</name>
</gene>
<keyword evidence="1" id="KW-0175">Coiled coil</keyword>
<name>A0A369IHR7_9BACT</name>
<evidence type="ECO:0000256" key="2">
    <source>
        <dbReference type="SAM" id="Phobius"/>
    </source>
</evidence>
<dbReference type="Proteomes" id="UP000253141">
    <property type="component" value="Unassembled WGS sequence"/>
</dbReference>
<reference evidence="4 5" key="1">
    <citation type="submission" date="2018-07" db="EMBL/GenBank/DDBJ databases">
        <title>Genome analysis of Runella aurantiaca.</title>
        <authorList>
            <person name="Yang X."/>
        </authorList>
    </citation>
    <scope>NUCLEOTIDE SEQUENCE [LARGE SCALE GENOMIC DNA]</scope>
    <source>
        <strain evidence="4 5">YX9</strain>
    </source>
</reference>
<dbReference type="OrthoDB" id="7057889at2"/>
<keyword evidence="2" id="KW-1133">Transmembrane helix</keyword>
<accession>A0A369IHR7</accession>
<dbReference type="RefSeq" id="WP_114459262.1">
    <property type="nucleotide sequence ID" value="NZ_QPIW01000001.1"/>
</dbReference>
<organism evidence="4 5">
    <name type="scientific">Runella aurantiaca</name>
    <dbReference type="NCBI Taxonomy" id="2282308"/>
    <lineage>
        <taxon>Bacteria</taxon>
        <taxon>Pseudomonadati</taxon>
        <taxon>Bacteroidota</taxon>
        <taxon>Cytophagia</taxon>
        <taxon>Cytophagales</taxon>
        <taxon>Spirosomataceae</taxon>
        <taxon>Runella</taxon>
    </lineage>
</organism>
<feature type="transmembrane region" description="Helical" evidence="2">
    <location>
        <begin position="41"/>
        <end position="62"/>
    </location>
</feature>
<evidence type="ECO:0000313" key="5">
    <source>
        <dbReference type="Proteomes" id="UP000253141"/>
    </source>
</evidence>
<dbReference type="Gene3D" id="2.40.30.170">
    <property type="match status" value="1"/>
</dbReference>
<protein>
    <submittedName>
        <fullName evidence="4">HlyD family efflux transporter periplasmic adaptor subunit</fullName>
    </submittedName>
</protein>
<keyword evidence="5" id="KW-1185">Reference proteome</keyword>
<sequence>MTKEENHLFTDRPEGAALFEELRSEEIQEVLGHTPPWAVRWGNTLFLVILVGIIGLSWFIHYPELVIAPFRLTSDDVPKPVVAKTNGRLVKVWIKDNQHVQRGQLLAYLESTASHREVLTLEKQLETLAQWVQAQRFEALASFHPGDFRQLGELQADYQTFMQQFSETATLFANGYLLQKTNFLHAELTDLQQNREQLAEQLDIQKKELALAEKEFKMHQTLFAGKVIAPVEYNREERNYLAKQLPLKQLEMSLTGNRTAQTQKQKELAELSKQANDQKAQFAQALSTLRAAIGAWKARFLLIAPKDGLVSFAALWQEDQNVKNDEILFHIGASQKNYFGEAHIPQTNTGKVKPGQRVLVKFQSYPYEQFGIVEGKVQHIASIPSSDSTFRAIISLPKGLQTSSHKTLPFKNGLNASAEIVTEELRVAERMFYEVKRLINRR</sequence>
<dbReference type="InterPro" id="IPR050739">
    <property type="entry name" value="MFP"/>
</dbReference>